<dbReference type="EMBL" id="LPVJ01000031">
    <property type="protein sequence ID" value="KUO95925.1"/>
    <property type="molecule type" value="Genomic_DNA"/>
</dbReference>
<comment type="caution">
    <text evidence="2">The sequence shown here is derived from an EMBL/GenBank/DDBJ whole genome shotgun (WGS) entry which is preliminary data.</text>
</comment>
<evidence type="ECO:0000313" key="2">
    <source>
        <dbReference type="EMBL" id="KUO95925.1"/>
    </source>
</evidence>
<proteinExistence type="predicted"/>
<dbReference type="AlphaFoldDB" id="A0A101XQY9"/>
<name>A0A101XQY9_9BACL</name>
<accession>A0A101XQY9</accession>
<sequence>MTARLAPLYSEGGVLLTDVPFLFCHTCHAMHVAPQIFTEVTLYTHHCETDGIKRASLLDILSTGQIEEILAMYPGPDPSSKPYVTEAQIDHLLDVWNVAQKLGDRAWIDEIRQTLCEIHALHIQQTGDLQNQL</sequence>
<evidence type="ECO:0000313" key="1">
    <source>
        <dbReference type="EMBL" id="KUO95084.1"/>
    </source>
</evidence>
<evidence type="ECO:0000313" key="3">
    <source>
        <dbReference type="Proteomes" id="UP000053557"/>
    </source>
</evidence>
<reference evidence="2 3" key="1">
    <citation type="submission" date="2015-12" db="EMBL/GenBank/DDBJ databases">
        <title>Draft genome sequence of Acidibacillus ferrooxidans ITV001, isolated from a chalcopyrite acid mine drainage site in Brazil.</title>
        <authorList>
            <person name="Dall'Agnol H."/>
            <person name="Nancucheo I."/>
            <person name="Johnson B."/>
            <person name="Oliveira R."/>
            <person name="Leite L."/>
            <person name="Pylro V."/>
            <person name="Nunes G.L."/>
            <person name="Tzotzos G."/>
            <person name="Fernandes G.R."/>
            <person name="Dutra J."/>
            <person name="Orellana S.C."/>
            <person name="Oliveira G."/>
        </authorList>
    </citation>
    <scope>NUCLEOTIDE SEQUENCE [LARGE SCALE GENOMIC DNA]</scope>
    <source>
        <strain evidence="2">ITV001</strain>
        <strain evidence="3">ITV01</strain>
    </source>
</reference>
<keyword evidence="3" id="KW-1185">Reference proteome</keyword>
<organism evidence="2 3">
    <name type="scientific">Ferroacidibacillus organovorans</name>
    <dbReference type="NCBI Taxonomy" id="1765683"/>
    <lineage>
        <taxon>Bacteria</taxon>
        <taxon>Bacillati</taxon>
        <taxon>Bacillota</taxon>
        <taxon>Bacilli</taxon>
        <taxon>Bacillales</taxon>
        <taxon>Alicyclobacillaceae</taxon>
        <taxon>Ferroacidibacillus</taxon>
    </lineage>
</organism>
<dbReference type="EMBL" id="LPVJ01000060">
    <property type="protein sequence ID" value="KUO95084.1"/>
    <property type="molecule type" value="Genomic_DNA"/>
</dbReference>
<dbReference type="Proteomes" id="UP000053557">
    <property type="component" value="Unassembled WGS sequence"/>
</dbReference>
<protein>
    <submittedName>
        <fullName evidence="2">Uncharacterized protein</fullName>
    </submittedName>
</protein>
<gene>
    <name evidence="2" type="ORF">ATW55_09385</name>
    <name evidence="1" type="ORF">ATW55_11455</name>
</gene>